<dbReference type="EC" id="2.1.1.37" evidence="7"/>
<gene>
    <name evidence="8" type="ORF">SAMN05446037_101781</name>
</gene>
<sequence>MNYLDLFAGAGGLSEGFARIGAEGIAHIELDQYAAQTLETRVAYYFLKSHNRLNEYRAYQKTYHLNKKEREIARTAFLEKIPPKVLDSVINMEISEETLPIIFEQIENQLEIRGIDNLDLIIGGPPCQAYSVVGRSRTGKNNENDSRHYLYKLYVQFLERFTPKAFVFENVPGIYTAKEGAIFEDVREKLENAGYSIKAYDFNAFDFGVPQNRKRVIIMGFRNDLMHHDFEIPGNIQNTFEVIDFFNDLPTLKAGETCTAYRYRRESSEALLQTAIRNNDDILTHHVARGHIERDLEIYREAVCLWNQEGRRLKYSDLRPELITHKNTNSFLDRFKVVSGNLSYSHTVVAHISKDGHHYIHPDIAQNRTITVREAARLQSFPDDYFFEGPRTANYVQVGNAVPPLMAERIARWFVERI</sequence>
<dbReference type="InterPro" id="IPR018117">
    <property type="entry name" value="C5_DNA_meth_AS"/>
</dbReference>
<dbReference type="InterPro" id="IPR050390">
    <property type="entry name" value="C5-Methyltransferase"/>
</dbReference>
<dbReference type="PANTHER" id="PTHR10629:SF52">
    <property type="entry name" value="DNA (CYTOSINE-5)-METHYLTRANSFERASE 1"/>
    <property type="match status" value="1"/>
</dbReference>
<dbReference type="Gene3D" id="3.40.50.150">
    <property type="entry name" value="Vaccinia Virus protein VP39"/>
    <property type="match status" value="1"/>
</dbReference>
<evidence type="ECO:0000256" key="3">
    <source>
        <dbReference type="ARBA" id="ARBA00022691"/>
    </source>
</evidence>
<dbReference type="NCBIfam" id="TIGR00675">
    <property type="entry name" value="dcm"/>
    <property type="match status" value="1"/>
</dbReference>
<dbReference type="RefSeq" id="WP_089283899.1">
    <property type="nucleotide sequence ID" value="NZ_FZOJ01000017.1"/>
</dbReference>
<protein>
    <recommendedName>
        <fullName evidence="7">Cytosine-specific methyltransferase</fullName>
        <ecNumber evidence="7">2.1.1.37</ecNumber>
    </recommendedName>
</protein>
<dbReference type="Pfam" id="PF00145">
    <property type="entry name" value="DNA_methylase"/>
    <property type="match status" value="2"/>
</dbReference>
<dbReference type="GO" id="GO:0032259">
    <property type="term" value="P:methylation"/>
    <property type="evidence" value="ECO:0007669"/>
    <property type="project" value="UniProtKB-KW"/>
</dbReference>
<dbReference type="Proteomes" id="UP000198304">
    <property type="component" value="Unassembled WGS sequence"/>
</dbReference>
<evidence type="ECO:0000256" key="5">
    <source>
        <dbReference type="PROSITE-ProRule" id="PRU01016"/>
    </source>
</evidence>
<accession>A0A239GNU9</accession>
<dbReference type="PROSITE" id="PS00094">
    <property type="entry name" value="C5_MTASE_1"/>
    <property type="match status" value="1"/>
</dbReference>
<dbReference type="InterPro" id="IPR001525">
    <property type="entry name" value="C5_MeTfrase"/>
</dbReference>
<keyword evidence="9" id="KW-1185">Reference proteome</keyword>
<reference evidence="9" key="1">
    <citation type="submission" date="2017-06" db="EMBL/GenBank/DDBJ databases">
        <authorList>
            <person name="Varghese N."/>
            <person name="Submissions S."/>
        </authorList>
    </citation>
    <scope>NUCLEOTIDE SEQUENCE [LARGE SCALE GENOMIC DNA]</scope>
    <source>
        <strain evidence="9">SCA</strain>
    </source>
</reference>
<dbReference type="PANTHER" id="PTHR10629">
    <property type="entry name" value="CYTOSINE-SPECIFIC METHYLTRANSFERASE"/>
    <property type="match status" value="1"/>
</dbReference>
<dbReference type="GO" id="GO:0003886">
    <property type="term" value="F:DNA (cytosine-5-)-methyltransferase activity"/>
    <property type="evidence" value="ECO:0007669"/>
    <property type="project" value="UniProtKB-EC"/>
</dbReference>
<dbReference type="AlphaFoldDB" id="A0A239GNU9"/>
<dbReference type="Gene3D" id="3.90.120.10">
    <property type="entry name" value="DNA Methylase, subunit A, domain 2"/>
    <property type="match status" value="1"/>
</dbReference>
<evidence type="ECO:0000256" key="7">
    <source>
        <dbReference type="RuleBase" id="RU000417"/>
    </source>
</evidence>
<dbReference type="PRINTS" id="PR00105">
    <property type="entry name" value="C5METTRFRASE"/>
</dbReference>
<evidence type="ECO:0000313" key="8">
    <source>
        <dbReference type="EMBL" id="SNS70173.1"/>
    </source>
</evidence>
<name>A0A239GNU9_9FIRM</name>
<organism evidence="8 9">
    <name type="scientific">Anaerovirgula multivorans</name>
    <dbReference type="NCBI Taxonomy" id="312168"/>
    <lineage>
        <taxon>Bacteria</taxon>
        <taxon>Bacillati</taxon>
        <taxon>Bacillota</taxon>
        <taxon>Clostridia</taxon>
        <taxon>Peptostreptococcales</taxon>
        <taxon>Natronincolaceae</taxon>
        <taxon>Anaerovirgula</taxon>
    </lineage>
</organism>
<evidence type="ECO:0000256" key="1">
    <source>
        <dbReference type="ARBA" id="ARBA00022603"/>
    </source>
</evidence>
<evidence type="ECO:0000256" key="6">
    <source>
        <dbReference type="RuleBase" id="RU000416"/>
    </source>
</evidence>
<keyword evidence="4" id="KW-0680">Restriction system</keyword>
<dbReference type="OrthoDB" id="9813719at2"/>
<dbReference type="GO" id="GO:0003677">
    <property type="term" value="F:DNA binding"/>
    <property type="evidence" value="ECO:0007669"/>
    <property type="project" value="TreeGrafter"/>
</dbReference>
<dbReference type="GO" id="GO:0044027">
    <property type="term" value="P:negative regulation of gene expression via chromosomal CpG island methylation"/>
    <property type="evidence" value="ECO:0007669"/>
    <property type="project" value="TreeGrafter"/>
</dbReference>
<proteinExistence type="inferred from homology"/>
<evidence type="ECO:0000256" key="4">
    <source>
        <dbReference type="ARBA" id="ARBA00022747"/>
    </source>
</evidence>
<dbReference type="EMBL" id="FZOJ01000017">
    <property type="protein sequence ID" value="SNS70173.1"/>
    <property type="molecule type" value="Genomic_DNA"/>
</dbReference>
<dbReference type="InterPro" id="IPR029063">
    <property type="entry name" value="SAM-dependent_MTases_sf"/>
</dbReference>
<comment type="similarity">
    <text evidence="5 6">Belongs to the class I-like SAM-binding methyltransferase superfamily. C5-methyltransferase family.</text>
</comment>
<dbReference type="GO" id="GO:0009307">
    <property type="term" value="P:DNA restriction-modification system"/>
    <property type="evidence" value="ECO:0007669"/>
    <property type="project" value="UniProtKB-KW"/>
</dbReference>
<keyword evidence="3 5" id="KW-0949">S-adenosyl-L-methionine</keyword>
<keyword evidence="1 5" id="KW-0489">Methyltransferase</keyword>
<comment type="catalytic activity">
    <reaction evidence="7">
        <text>a 2'-deoxycytidine in DNA + S-adenosyl-L-methionine = a 5-methyl-2'-deoxycytidine in DNA + S-adenosyl-L-homocysteine + H(+)</text>
        <dbReference type="Rhea" id="RHEA:13681"/>
        <dbReference type="Rhea" id="RHEA-COMP:11369"/>
        <dbReference type="Rhea" id="RHEA-COMP:11370"/>
        <dbReference type="ChEBI" id="CHEBI:15378"/>
        <dbReference type="ChEBI" id="CHEBI:57856"/>
        <dbReference type="ChEBI" id="CHEBI:59789"/>
        <dbReference type="ChEBI" id="CHEBI:85452"/>
        <dbReference type="ChEBI" id="CHEBI:85454"/>
        <dbReference type="EC" id="2.1.1.37"/>
    </reaction>
</comment>
<feature type="active site" evidence="5">
    <location>
        <position position="127"/>
    </location>
</feature>
<evidence type="ECO:0000313" key="9">
    <source>
        <dbReference type="Proteomes" id="UP000198304"/>
    </source>
</evidence>
<keyword evidence="2 5" id="KW-0808">Transferase</keyword>
<dbReference type="SUPFAM" id="SSF53335">
    <property type="entry name" value="S-adenosyl-L-methionine-dependent methyltransferases"/>
    <property type="match status" value="1"/>
</dbReference>
<dbReference type="PROSITE" id="PS51679">
    <property type="entry name" value="SAM_MT_C5"/>
    <property type="match status" value="1"/>
</dbReference>
<evidence type="ECO:0000256" key="2">
    <source>
        <dbReference type="ARBA" id="ARBA00022679"/>
    </source>
</evidence>